<name>A0ACB8FTD0_9SAUR</name>
<reference evidence="1" key="1">
    <citation type="submission" date="2021-08" db="EMBL/GenBank/DDBJ databases">
        <title>The first chromosome-level gecko genome reveals the dynamic sex chromosomes of Neotropical dwarf geckos (Sphaerodactylidae: Sphaerodactylus).</title>
        <authorList>
            <person name="Pinto B.J."/>
            <person name="Keating S.E."/>
            <person name="Gamble T."/>
        </authorList>
    </citation>
    <scope>NUCLEOTIDE SEQUENCE</scope>
    <source>
        <strain evidence="1">TG3544</strain>
    </source>
</reference>
<dbReference type="Proteomes" id="UP000827872">
    <property type="component" value="Linkage Group LG11"/>
</dbReference>
<evidence type="ECO:0000313" key="2">
    <source>
        <dbReference type="Proteomes" id="UP000827872"/>
    </source>
</evidence>
<dbReference type="EMBL" id="CM037624">
    <property type="protein sequence ID" value="KAH8010515.1"/>
    <property type="molecule type" value="Genomic_DNA"/>
</dbReference>
<comment type="caution">
    <text evidence="1">The sequence shown here is derived from an EMBL/GenBank/DDBJ whole genome shotgun (WGS) entry which is preliminary data.</text>
</comment>
<accession>A0ACB8FTD0</accession>
<organism evidence="1 2">
    <name type="scientific">Sphaerodactylus townsendi</name>
    <dbReference type="NCBI Taxonomy" id="933632"/>
    <lineage>
        <taxon>Eukaryota</taxon>
        <taxon>Metazoa</taxon>
        <taxon>Chordata</taxon>
        <taxon>Craniata</taxon>
        <taxon>Vertebrata</taxon>
        <taxon>Euteleostomi</taxon>
        <taxon>Lepidosauria</taxon>
        <taxon>Squamata</taxon>
        <taxon>Bifurcata</taxon>
        <taxon>Gekkota</taxon>
        <taxon>Sphaerodactylidae</taxon>
        <taxon>Sphaerodactylus</taxon>
    </lineage>
</organism>
<evidence type="ECO:0000313" key="1">
    <source>
        <dbReference type="EMBL" id="KAH8010515.1"/>
    </source>
</evidence>
<protein>
    <submittedName>
        <fullName evidence="1">Uncharacterized protein</fullName>
    </submittedName>
</protein>
<gene>
    <name evidence="1" type="ORF">K3G42_006245</name>
</gene>
<proteinExistence type="predicted"/>
<keyword evidence="2" id="KW-1185">Reference proteome</keyword>
<sequence length="323" mass="36245">MANPNNIEDNFPITISDVPSTHELCHLVARTLKNIFSEFNNINDQLSTVKKALLTTNRALAQKRIRPTRVFTNANITPFIYKTKVDRVVKDNGLPDRGPHVKSDPRPQSLNPEPWVAQALSAATTKEPATALQTETRAIEPDDKVDLNMLPNPIERYLVNYSETSKSNLLCSETDEQLLLNTESPSNLLKKCDELLIHTHSDPSQPPTASSLNPTKQYMNEQIDYEVDLHVNRILDVDFNMPPKSKSWAQELLETESPKQVQNEQHTERMECTSTTLSTQQKGAILELSSPIQKASSIPTPQQAKGCVFFDTCNLLGQITNED</sequence>